<organism evidence="1 2">
    <name type="scientific">Leptospira weilii str. 2006001853</name>
    <dbReference type="NCBI Taxonomy" id="1001589"/>
    <lineage>
        <taxon>Bacteria</taxon>
        <taxon>Pseudomonadati</taxon>
        <taxon>Spirochaetota</taxon>
        <taxon>Spirochaetia</taxon>
        <taxon>Leptospirales</taxon>
        <taxon>Leptospiraceae</taxon>
        <taxon>Leptospira</taxon>
    </lineage>
</organism>
<dbReference type="Proteomes" id="UP000001338">
    <property type="component" value="Unassembled WGS sequence"/>
</dbReference>
<protein>
    <submittedName>
        <fullName evidence="1">Uncharacterized protein</fullName>
    </submittedName>
</protein>
<comment type="caution">
    <text evidence="1">The sequence shown here is derived from an EMBL/GenBank/DDBJ whole genome shotgun (WGS) entry which is preliminary data.</text>
</comment>
<dbReference type="AlphaFoldDB" id="A0A828YYJ8"/>
<evidence type="ECO:0000313" key="2">
    <source>
        <dbReference type="Proteomes" id="UP000001338"/>
    </source>
</evidence>
<dbReference type="EMBL" id="AFLV02000053">
    <property type="protein sequence ID" value="EKR63945.1"/>
    <property type="molecule type" value="Genomic_DNA"/>
</dbReference>
<sequence>MLPQNVTICLIRKCERFLNRKRLLDIFPDRIQVKKKLFEFSILSTIKIYF</sequence>
<proteinExistence type="predicted"/>
<evidence type="ECO:0000313" key="1">
    <source>
        <dbReference type="EMBL" id="EKR63945.1"/>
    </source>
</evidence>
<accession>A0A828YYJ8</accession>
<gene>
    <name evidence="1" type="ORF">LEP1GSC036_1063</name>
</gene>
<reference evidence="1 2" key="1">
    <citation type="submission" date="2012-10" db="EMBL/GenBank/DDBJ databases">
        <authorList>
            <person name="Harkins D.M."/>
            <person name="Durkin A.S."/>
            <person name="Brinkac L.M."/>
            <person name="Haft D.H."/>
            <person name="Selengut J.D."/>
            <person name="Sanka R."/>
            <person name="DePew J."/>
            <person name="Purushe J."/>
            <person name="Whelen A.C."/>
            <person name="Vinetz J.M."/>
            <person name="Sutton G.G."/>
            <person name="Nierman W.C."/>
            <person name="Fouts D.E."/>
        </authorList>
    </citation>
    <scope>NUCLEOTIDE SEQUENCE [LARGE SCALE GENOMIC DNA]</scope>
    <source>
        <strain evidence="1 2">2006001853</strain>
    </source>
</reference>
<name>A0A828YYJ8_9LEPT</name>